<reference evidence="2 3" key="1">
    <citation type="journal article" date="2013" name="Genome Announc.">
        <title>Complete Genome of a Methanosarcina mazei Strain Isolated from Sediment Samples from an Amazonian Flooded Area.</title>
        <authorList>
            <person name="Assis das Gracas D."/>
            <person name="Thiago Juca Ramos R."/>
            <person name="Vieira Araujo A.C."/>
            <person name="Zahlouth R."/>
            <person name="Ribeiro Carneiro A."/>
            <person name="Souza Lopes T."/>
            <person name="Azevedo Barauna R."/>
            <person name="Azevedo V."/>
            <person name="Cruz Schneider M.P."/>
            <person name="Pellizari V.H."/>
            <person name="Silva A."/>
        </authorList>
    </citation>
    <scope>NUCLEOTIDE SEQUENCE [LARGE SCALE GENOMIC DNA]</scope>
    <source>
        <strain evidence="2 3">Tuc01</strain>
    </source>
</reference>
<dbReference type="Pfam" id="PF04307">
    <property type="entry name" value="YdjM"/>
    <property type="match status" value="1"/>
</dbReference>
<dbReference type="Proteomes" id="UP000011718">
    <property type="component" value="Chromosome"/>
</dbReference>
<feature type="transmembrane region" description="Helical" evidence="1">
    <location>
        <begin position="34"/>
        <end position="53"/>
    </location>
</feature>
<organism evidence="2 3">
    <name type="scientific">Methanosarcina mazei Tuc01</name>
    <dbReference type="NCBI Taxonomy" id="1236903"/>
    <lineage>
        <taxon>Archaea</taxon>
        <taxon>Methanobacteriati</taxon>
        <taxon>Methanobacteriota</taxon>
        <taxon>Stenosarchaea group</taxon>
        <taxon>Methanomicrobia</taxon>
        <taxon>Methanosarcinales</taxon>
        <taxon>Methanosarcinaceae</taxon>
        <taxon>Methanosarcina</taxon>
    </lineage>
</organism>
<dbReference type="PANTHER" id="PTHR40031:SF1">
    <property type="entry name" value="MEMBRANE-BOUND METAL-DEPENDENT HYDROLASE"/>
    <property type="match status" value="1"/>
</dbReference>
<keyword evidence="1" id="KW-0472">Membrane</keyword>
<dbReference type="InterPro" id="IPR007404">
    <property type="entry name" value="YdjM-like"/>
</dbReference>
<feature type="transmembrane region" description="Helical" evidence="1">
    <location>
        <begin position="163"/>
        <end position="186"/>
    </location>
</feature>
<dbReference type="HOGENOM" id="CLU_671954_0_0_2"/>
<feature type="transmembrane region" description="Helical" evidence="1">
    <location>
        <begin position="125"/>
        <end position="143"/>
    </location>
</feature>
<name>M1PB79_METMZ</name>
<dbReference type="EMBL" id="CP004144">
    <property type="protein sequence ID" value="AGF97792.1"/>
    <property type="molecule type" value="Genomic_DNA"/>
</dbReference>
<evidence type="ECO:0000313" key="2">
    <source>
        <dbReference type="EMBL" id="AGF97792.1"/>
    </source>
</evidence>
<evidence type="ECO:0000313" key="3">
    <source>
        <dbReference type="Proteomes" id="UP000011718"/>
    </source>
</evidence>
<sequence length="388" mass="44201">MRIVSESGQEDISETGDATILSVKNAFFPGTQSMVNSISHLGVGILIGLALGLRGKKLKIVAFLSVLPDLDVIPYSVFISVSNSLTHDIRTQFFYLFGHREFMHSILFIALVTFLIWIKTRDPIFTFGGFQSISSHVYLDYITTWKMRPFYPFSTDASIIGAVYFYDPFINLLPVLPLLIMIVIGLKQRGMLNGRLNNFYNFINKIDDKLYASLILVFLLWLVFMPVSKAFLINHISGTEEAQISYQNTYPESTNKFLTAYSYNSTHYKIMKISYLSGIEKCEYIEKVSINGNIPDAPTYIERASNLYSSAVPQEIDYPVYEVSKDGGFVTVTLSDARNPYVENWAYFFTDLFLMKKMENTRFMRVSRGEVKKNWVKTGSGKTFGIII</sequence>
<evidence type="ECO:0000256" key="1">
    <source>
        <dbReference type="SAM" id="Phobius"/>
    </source>
</evidence>
<dbReference type="InterPro" id="IPR053170">
    <property type="entry name" value="Transcription_regulator"/>
</dbReference>
<dbReference type="AlphaFoldDB" id="M1PB79"/>
<dbReference type="BioCyc" id="MMAZ1236903:G139K-2375-MONOMER"/>
<gene>
    <name evidence="2" type="ORF">MmTuc01_2482</name>
</gene>
<dbReference type="PANTHER" id="PTHR40031">
    <property type="entry name" value="HYPOTHETICAL MEMBRANE SPANNING PROTEIN"/>
    <property type="match status" value="1"/>
</dbReference>
<keyword evidence="1" id="KW-0812">Transmembrane</keyword>
<feature type="transmembrane region" description="Helical" evidence="1">
    <location>
        <begin position="60"/>
        <end position="82"/>
    </location>
</feature>
<accession>M1PB79</accession>
<keyword evidence="1" id="KW-1133">Transmembrane helix</keyword>
<feature type="transmembrane region" description="Helical" evidence="1">
    <location>
        <begin position="210"/>
        <end position="227"/>
    </location>
</feature>
<feature type="transmembrane region" description="Helical" evidence="1">
    <location>
        <begin position="102"/>
        <end position="118"/>
    </location>
</feature>
<protein>
    <recommendedName>
        <fullName evidence="4">Membrane-bound metal-dependent hydrolase</fullName>
    </recommendedName>
</protein>
<proteinExistence type="predicted"/>
<dbReference type="KEGG" id="mmaz:MmTuc01_2482"/>
<evidence type="ECO:0008006" key="4">
    <source>
        <dbReference type="Google" id="ProtNLM"/>
    </source>
</evidence>